<keyword evidence="1" id="KW-0732">Signal</keyword>
<feature type="chain" id="PRO_5006025810" description="DUF541 domain-containing protein" evidence="1">
    <location>
        <begin position="28"/>
        <end position="236"/>
    </location>
</feature>
<dbReference type="GO" id="GO:0006974">
    <property type="term" value="P:DNA damage response"/>
    <property type="evidence" value="ECO:0007669"/>
    <property type="project" value="TreeGrafter"/>
</dbReference>
<dbReference type="Proteomes" id="UP000050514">
    <property type="component" value="Unassembled WGS sequence"/>
</dbReference>
<dbReference type="InterPro" id="IPR052022">
    <property type="entry name" value="26kDa_periplasmic_antigen"/>
</dbReference>
<sequence length="236" mass="24752">MKTRWTLLIIVVLAASLLAACAGTAPAANQPIRQINVTGTGKVYVVPDIAYIYIGVRSQADDVATALGQNNRQAQAIADTLQRQGIAAEDIQTTAFNVYPMQEYNQDGTPSKITYVVENTVFVKVRELQKLGEILNAVVEGGANTINGISFDVADRAAAEAEARRLAVEDAKAKANEIAGLAGVTLGALQNINVYSSGGPMPVYEAKGGMAASSSVPIAAGQLVIQADANLSYEIK</sequence>
<dbReference type="InterPro" id="IPR007497">
    <property type="entry name" value="SIMPL/DUF541"/>
</dbReference>
<dbReference type="Gene3D" id="3.30.70.2970">
    <property type="entry name" value="Protein of unknown function (DUF541), domain 2"/>
    <property type="match status" value="1"/>
</dbReference>
<dbReference type="PANTHER" id="PTHR34387:SF1">
    <property type="entry name" value="PERIPLASMIC IMMUNOGENIC PROTEIN"/>
    <property type="match status" value="1"/>
</dbReference>
<dbReference type="PANTHER" id="PTHR34387">
    <property type="entry name" value="SLR1258 PROTEIN"/>
    <property type="match status" value="1"/>
</dbReference>
<dbReference type="RefSeq" id="WP_061919508.1">
    <property type="nucleotide sequence ID" value="NZ_DF967971.1"/>
</dbReference>
<accession>A0A0N8GMW1</accession>
<proteinExistence type="predicted"/>
<dbReference type="STRING" id="360411.AC812_07060"/>
<dbReference type="EMBL" id="LGHJ01000012">
    <property type="protein sequence ID" value="KPL76402.1"/>
    <property type="molecule type" value="Genomic_DNA"/>
</dbReference>
<dbReference type="Pfam" id="PF04402">
    <property type="entry name" value="SIMPL"/>
    <property type="match status" value="1"/>
</dbReference>
<dbReference type="Gene3D" id="3.30.110.170">
    <property type="entry name" value="Protein of unknown function (DUF541), domain 1"/>
    <property type="match status" value="1"/>
</dbReference>
<comment type="caution">
    <text evidence="2">The sequence shown here is derived from an EMBL/GenBank/DDBJ whole genome shotgun (WGS) entry which is preliminary data.</text>
</comment>
<feature type="signal peptide" evidence="1">
    <location>
        <begin position="1"/>
        <end position="27"/>
    </location>
</feature>
<dbReference type="PROSITE" id="PS51257">
    <property type="entry name" value="PROKAR_LIPOPROTEIN"/>
    <property type="match status" value="1"/>
</dbReference>
<evidence type="ECO:0000313" key="3">
    <source>
        <dbReference type="Proteomes" id="UP000050514"/>
    </source>
</evidence>
<evidence type="ECO:0008006" key="4">
    <source>
        <dbReference type="Google" id="ProtNLM"/>
    </source>
</evidence>
<organism evidence="2 3">
    <name type="scientific">Bellilinea caldifistulae</name>
    <dbReference type="NCBI Taxonomy" id="360411"/>
    <lineage>
        <taxon>Bacteria</taxon>
        <taxon>Bacillati</taxon>
        <taxon>Chloroflexota</taxon>
        <taxon>Anaerolineae</taxon>
        <taxon>Anaerolineales</taxon>
        <taxon>Anaerolineaceae</taxon>
        <taxon>Bellilinea</taxon>
    </lineage>
</organism>
<evidence type="ECO:0000256" key="1">
    <source>
        <dbReference type="SAM" id="SignalP"/>
    </source>
</evidence>
<evidence type="ECO:0000313" key="2">
    <source>
        <dbReference type="EMBL" id="KPL76402.1"/>
    </source>
</evidence>
<dbReference type="OrthoDB" id="9785192at2"/>
<reference evidence="2 3" key="1">
    <citation type="submission" date="2015-07" db="EMBL/GenBank/DDBJ databases">
        <title>Draft genome of Bellilinea caldifistulae DSM 17877.</title>
        <authorList>
            <person name="Hemp J."/>
            <person name="Ward L.M."/>
            <person name="Pace L.A."/>
            <person name="Fischer W.W."/>
        </authorList>
    </citation>
    <scope>NUCLEOTIDE SEQUENCE [LARGE SCALE GENOMIC DNA]</scope>
    <source>
        <strain evidence="2 3">GOMI-1</strain>
    </source>
</reference>
<name>A0A0N8GMW1_9CHLR</name>
<dbReference type="AlphaFoldDB" id="A0A0N8GMW1"/>
<protein>
    <recommendedName>
        <fullName evidence="4">DUF541 domain-containing protein</fullName>
    </recommendedName>
</protein>
<gene>
    <name evidence="2" type="ORF">AC812_07060</name>
</gene>
<keyword evidence="3" id="KW-1185">Reference proteome</keyword>